<dbReference type="SUPFAM" id="SSF52777">
    <property type="entry name" value="CoA-dependent acyltransferases"/>
    <property type="match status" value="4"/>
</dbReference>
<dbReference type="FunFam" id="3.40.50.980:FF:000002">
    <property type="entry name" value="Enterobactin synthetase component F"/>
    <property type="match status" value="1"/>
</dbReference>
<dbReference type="InterPro" id="IPR023213">
    <property type="entry name" value="CAT-like_dom_sf"/>
</dbReference>
<dbReference type="SMR" id="Q06YZ3"/>
<dbReference type="GO" id="GO:0043041">
    <property type="term" value="P:amino acid activation for nonribosomal peptide biosynthetic process"/>
    <property type="evidence" value="ECO:0007669"/>
    <property type="project" value="TreeGrafter"/>
</dbReference>
<dbReference type="GO" id="GO:0008610">
    <property type="term" value="P:lipid biosynthetic process"/>
    <property type="evidence" value="ECO:0007669"/>
    <property type="project" value="UniProtKB-ARBA"/>
</dbReference>
<dbReference type="Pfam" id="PF13193">
    <property type="entry name" value="AMP-binding_C"/>
    <property type="match status" value="2"/>
</dbReference>
<dbReference type="Gene3D" id="3.30.559.30">
    <property type="entry name" value="Nonribosomal peptide synthetase, condensation domain"/>
    <property type="match status" value="2"/>
</dbReference>
<dbReference type="KEGG" id="sfug:CNQ36_25630"/>
<dbReference type="FunFam" id="3.30.300.30:FF:000010">
    <property type="entry name" value="Enterobactin synthetase component F"/>
    <property type="match status" value="1"/>
</dbReference>
<dbReference type="NCBIfam" id="TIGR01733">
    <property type="entry name" value="AA-adenyl-dom"/>
    <property type="match status" value="2"/>
</dbReference>
<organism evidence="7">
    <name type="scientific">Streptomyces fungicidicus</name>
    <dbReference type="NCBI Taxonomy" id="68203"/>
    <lineage>
        <taxon>Bacteria</taxon>
        <taxon>Bacillati</taxon>
        <taxon>Actinomycetota</taxon>
        <taxon>Actinomycetes</taxon>
        <taxon>Kitasatosporales</taxon>
        <taxon>Streptomycetaceae</taxon>
        <taxon>Streptomyces</taxon>
    </lineage>
</organism>
<keyword evidence="3" id="KW-0596">Phosphopantetheine</keyword>
<dbReference type="InterPro" id="IPR029058">
    <property type="entry name" value="AB_hydrolase_fold"/>
</dbReference>
<name>Q06YZ3_9ACTN</name>
<feature type="region of interest" description="Disordered" evidence="5">
    <location>
        <begin position="207"/>
        <end position="231"/>
    </location>
</feature>
<feature type="region of interest" description="Disordered" evidence="5">
    <location>
        <begin position="943"/>
        <end position="965"/>
    </location>
</feature>
<dbReference type="GO" id="GO:0009366">
    <property type="term" value="C:enterobactin synthetase complex"/>
    <property type="evidence" value="ECO:0007669"/>
    <property type="project" value="TreeGrafter"/>
</dbReference>
<comment type="similarity">
    <text evidence="2">Belongs to the ATP-dependent AMP-binding enzyme family.</text>
</comment>
<dbReference type="InterPro" id="IPR000873">
    <property type="entry name" value="AMP-dep_synth/lig_dom"/>
</dbReference>
<dbReference type="Gene3D" id="3.40.50.12780">
    <property type="entry name" value="N-terminal domain of ligase-like"/>
    <property type="match status" value="1"/>
</dbReference>
<keyword evidence="9" id="KW-1185">Reference proteome</keyword>
<accession>Q06YZ3</accession>
<dbReference type="PANTHER" id="PTHR45527:SF1">
    <property type="entry name" value="FATTY ACID SYNTHASE"/>
    <property type="match status" value="1"/>
</dbReference>
<dbReference type="Gene3D" id="2.30.38.10">
    <property type="entry name" value="Luciferase, Domain 3"/>
    <property type="match status" value="1"/>
</dbReference>
<evidence type="ECO:0000313" key="8">
    <source>
        <dbReference type="EMBL" id="AYL38484.1"/>
    </source>
</evidence>
<dbReference type="Gene3D" id="3.30.300.30">
    <property type="match status" value="2"/>
</dbReference>
<dbReference type="InterPro" id="IPR010071">
    <property type="entry name" value="AA_adenyl_dom"/>
</dbReference>
<dbReference type="InterPro" id="IPR020845">
    <property type="entry name" value="AMP-binding_CS"/>
</dbReference>
<dbReference type="GO" id="GO:0005829">
    <property type="term" value="C:cytosol"/>
    <property type="evidence" value="ECO:0007669"/>
    <property type="project" value="TreeGrafter"/>
</dbReference>
<dbReference type="Pfam" id="PF00501">
    <property type="entry name" value="AMP-binding"/>
    <property type="match status" value="2"/>
</dbReference>
<dbReference type="EMBL" id="CP023407">
    <property type="protein sequence ID" value="AYL38484.1"/>
    <property type="molecule type" value="Genomic_DNA"/>
</dbReference>
<dbReference type="Pfam" id="PF00668">
    <property type="entry name" value="Condensation"/>
    <property type="match status" value="2"/>
</dbReference>
<dbReference type="GO" id="GO:0072330">
    <property type="term" value="P:monocarboxylic acid biosynthetic process"/>
    <property type="evidence" value="ECO:0007669"/>
    <property type="project" value="UniProtKB-ARBA"/>
</dbReference>
<dbReference type="Pfam" id="PF00550">
    <property type="entry name" value="PP-binding"/>
    <property type="match status" value="2"/>
</dbReference>
<dbReference type="FunFam" id="2.30.38.10:FF:000001">
    <property type="entry name" value="Non-ribosomal peptide synthetase PvdI"/>
    <property type="match status" value="1"/>
</dbReference>
<evidence type="ECO:0000256" key="3">
    <source>
        <dbReference type="ARBA" id="ARBA00022450"/>
    </source>
</evidence>
<dbReference type="InterPro" id="IPR020806">
    <property type="entry name" value="PKS_PP-bd"/>
</dbReference>
<dbReference type="Gene3D" id="3.40.50.1820">
    <property type="entry name" value="alpha/beta hydrolase"/>
    <property type="match status" value="1"/>
</dbReference>
<dbReference type="PANTHER" id="PTHR45527">
    <property type="entry name" value="NONRIBOSOMAL PEPTIDE SYNTHETASE"/>
    <property type="match status" value="1"/>
</dbReference>
<dbReference type="InterPro" id="IPR006162">
    <property type="entry name" value="Ppantetheine_attach_site"/>
</dbReference>
<evidence type="ECO:0000256" key="4">
    <source>
        <dbReference type="ARBA" id="ARBA00022553"/>
    </source>
</evidence>
<feature type="domain" description="Carrier" evidence="6">
    <location>
        <begin position="2012"/>
        <end position="2087"/>
    </location>
</feature>
<evidence type="ECO:0000313" key="7">
    <source>
        <dbReference type="EMBL" id="ABD65956.1"/>
    </source>
</evidence>
<dbReference type="GO" id="GO:0047527">
    <property type="term" value="F:2,3-dihydroxybenzoate-serine ligase activity"/>
    <property type="evidence" value="ECO:0007669"/>
    <property type="project" value="TreeGrafter"/>
</dbReference>
<dbReference type="InterPro" id="IPR045851">
    <property type="entry name" value="AMP-bd_C_sf"/>
</dbReference>
<evidence type="ECO:0000256" key="1">
    <source>
        <dbReference type="ARBA" id="ARBA00001957"/>
    </source>
</evidence>
<dbReference type="CDD" id="cd17643">
    <property type="entry name" value="A_NRPS_Cytc1-like"/>
    <property type="match status" value="1"/>
</dbReference>
<proteinExistence type="inferred from homology"/>
<dbReference type="PROSITE" id="PS00012">
    <property type="entry name" value="PHOSPHOPANTETHEINE"/>
    <property type="match status" value="1"/>
</dbReference>
<dbReference type="CDD" id="cd05930">
    <property type="entry name" value="A_NRPS"/>
    <property type="match status" value="1"/>
</dbReference>
<dbReference type="GO" id="GO:0031177">
    <property type="term" value="F:phosphopantetheine binding"/>
    <property type="evidence" value="ECO:0007669"/>
    <property type="project" value="InterPro"/>
</dbReference>
<evidence type="ECO:0000256" key="5">
    <source>
        <dbReference type="SAM" id="MobiDB-lite"/>
    </source>
</evidence>
<dbReference type="InterPro" id="IPR025110">
    <property type="entry name" value="AMP-bd_C"/>
</dbReference>
<feature type="domain" description="Carrier" evidence="6">
    <location>
        <begin position="961"/>
        <end position="1036"/>
    </location>
</feature>
<sequence>MRRKDLERLTSGQLGVWYAQQLEPLSPVYNIAEYVEIRGDVDVGLLVSALRSALDEAQTYRLRFRQEDAGPGQYVDDSLELPVHVADLGSAGDPRAAAVEWMTADLDRPADPLTGPLAAHAVFRLGPGHVLWYQRAHHLVLDGTSLSVFAARVADLYTASASGRPPAGGAPGPLSVLLDADRSYLRSEEYARDRRFWREYLADLPGQGAARGDRTRSLPGRPLLHTHPNDASAATELREAARRLRTSPAVLSLTAAALYRHRTTGTRDVVLGVPVTGRTTGRELGIPGMTSNVVPLRLSLDRGVTVAELLRRTSRTLRDCLRHQRYPYGDILADQGLVGRGALRDLSVNLMFLNRPLRFGDAVATRTGLSSGPIDDVAIGVYDRGDDGFRTVVQTNPGLHDPGAGAEISRAFRTVLGRLAAAPADAFADRIDALDEDQRRRVLVTWNRTVTSGVAPSVLSRFEEHAARTPDAVAVVCGASETTYRELDERAERLAGVLRGHGVGPEAVVAVCLPPGPALLTAFLAAWKAGAAYLPMDPGHPAERARLTLAESRATALIATGEPLRDLAGSGIAALDPDDLPVTAPAAPAAPAPLPAQLAYLIFTSGSTGVPKGVAVTHGALANYTVWAAEFFRMRPGDHSPMHSSTAFDLAVTGVLVPLVCGGAVDISPEGGAAGLAALTRARAGEPFGLVKVVPGHLPLLTETLTVPERASATRRLVVGGEALPGAHVRAWLRDAPDTVVVNHYGPTETTVGCCVFEVPSGRPVGDRVPIGRPIANTRLYALDDALNPVPVGALGELYVAGAGLARGYARRAGPTAERFVACPFGPPGQRMYRTGDLVRWTAGGQLEFAGRADDQIKINGYRVEPAEIEAVLSRHPAVARAVVVPRTTDRDGPPQLVAYVVPAGGKEADTREVRRFAAHALPAHMVPATVVALDTLPLTANGKADRSALPAPDPGTSDRAPRSPRQTILCELFAEVLGLPRVGTDDDFFALGGHSLPATRLIARIRAGLGVEVPMKALFAAPTVAALDTWLDDDGPTRPPVRPAPRPDPLPLSPAQHRLWFLHRMRGQSATYNVPLGLRLTGPLDREALQAALCDLVERHQTLRTVYPDTDGVPRQRILAPEEARPRLETSEWDGPGGLERAARYAFDLRHELPLRAELLTVGPREHVLLLIVHHIAADAWSMSPLARDLATAYAARSRGRAPDWPRLPAQYADYTLWQRQLLGAADDPGSLLGSQIRYWREQLDGLPARLELPADRPRPAVASHRGARLPIRLEQDLHQALTRLARQQGATLFMVLHAAVAALLTRLGAGTDIPLGAPIAGRTDEALDDLAGCFVNTLVLRADTSGNPAFDDLLQQVRNTDLAAYEHQDVPFEHLVEVLNPERSQAHHPLFQVGLGLQNVSPPTLGLPGLDTRPEPVDTGTARFDLMLNLTDTHTDDATPAGVTGTVEYATDLFDAGTVRTLVDRLVRLLEQVADDPRRRLGDLDLLTAEERRGLVAETTAAEGSEATLPELFAVQAARTPDATAVTAGGVELSYAELDARAEGLARGLVGRGVGPESVVGVLLGRSADVVVAVLAVAKAGGAYLPVDPDYPADRVAFVLSDAGAEWVVTSAEFAPVLPAGVAAVTVDGAGSGPVFDSVPLPTVRPDHPAYVIYTSGSTGRPKGVVVPHRSVVALFAATRGVFEFGAGDVWSWFHSLAFDFSVWEVWGALLHGGRVVVVPFDVSRSPREFVELLERERVTVLSQTPSAFYQLMGVGGGLPALRTVVFGGEALEPGRLDGWWERFGEAGPRLVNMYGITETTVHVTHQDLRPDTAADGSVIGRGLPGLSVFLLDEWLRPVPVGAVGEMYVAGAQVARGYRGRAGLTGERFVACPFGAAGGRMYRTGDRARWSRDGRLVFAGRADEQVKIRGFRIEPGEVEAVVAGHRDVAQVAVVAREGGPGGLRLVAYIVAAEGTDGLADRVRVFAGERLPSYMVPSAFVVLGGLPLTVNGKLDRTALPEPTYTAGGGRAAATAEEELLCQAFAEVLGLPTVGVDDDFFALGGHSLLATRLIARVRASLREELPIEELFATPTPAALAAWLAEHGGGTRSTRPALRPMR</sequence>
<dbReference type="EMBL" id="DQ403252">
    <property type="protein sequence ID" value="ABD65956.1"/>
    <property type="molecule type" value="Genomic_DNA"/>
</dbReference>
<dbReference type="InterPro" id="IPR042099">
    <property type="entry name" value="ANL_N_sf"/>
</dbReference>
<dbReference type="Proteomes" id="UP000282170">
    <property type="component" value="Chromosome"/>
</dbReference>
<dbReference type="PROSITE" id="PS00455">
    <property type="entry name" value="AMP_BINDING"/>
    <property type="match status" value="2"/>
</dbReference>
<dbReference type="InterPro" id="IPR009081">
    <property type="entry name" value="PP-bd_ACP"/>
</dbReference>
<dbReference type="InterPro" id="IPR001242">
    <property type="entry name" value="Condensation_dom"/>
</dbReference>
<protein>
    <submittedName>
        <fullName evidence="8">Non-ribosomal peptide synthetase</fullName>
    </submittedName>
    <submittedName>
        <fullName evidence="7">Nonribosomal peptide synthetase</fullName>
    </submittedName>
</protein>
<dbReference type="Gene3D" id="3.30.559.10">
    <property type="entry name" value="Chloramphenicol acetyltransferase-like domain"/>
    <property type="match status" value="2"/>
</dbReference>
<dbReference type="PROSITE" id="PS50075">
    <property type="entry name" value="CARRIER"/>
    <property type="match status" value="2"/>
</dbReference>
<dbReference type="FunFam" id="3.40.50.12780:FF:000012">
    <property type="entry name" value="Non-ribosomal peptide synthetase"/>
    <property type="match status" value="1"/>
</dbReference>
<dbReference type="SUPFAM" id="SSF47336">
    <property type="entry name" value="ACP-like"/>
    <property type="match status" value="2"/>
</dbReference>
<dbReference type="GeneID" id="93886238"/>
<keyword evidence="4" id="KW-0597">Phosphoprotein</keyword>
<dbReference type="InterPro" id="IPR036736">
    <property type="entry name" value="ACP-like_sf"/>
</dbReference>
<dbReference type="RefSeq" id="WP_121547707.1">
    <property type="nucleotide sequence ID" value="NZ_CP023407.1"/>
</dbReference>
<evidence type="ECO:0000313" key="9">
    <source>
        <dbReference type="Proteomes" id="UP000282170"/>
    </source>
</evidence>
<reference evidence="8 9" key="2">
    <citation type="submission" date="2017-09" db="EMBL/GenBank/DDBJ databases">
        <authorList>
            <person name="Zhang H."/>
            <person name="Hu S."/>
            <person name="Xu J."/>
            <person name="He Z."/>
        </authorList>
    </citation>
    <scope>NUCLEOTIDE SEQUENCE [LARGE SCALE GENOMIC DNA]</scope>
    <source>
        <strain evidence="8 9">TXX3120</strain>
    </source>
</reference>
<dbReference type="SUPFAM" id="SSF56801">
    <property type="entry name" value="Acetyl-CoA synthetase-like"/>
    <property type="match status" value="2"/>
</dbReference>
<reference evidence="7" key="1">
    <citation type="journal article" date="2006" name="Microbiology">
        <title>The enduracidin biosynthetic gene cluster from Streptomyces fungicidicus.</title>
        <authorList>
            <person name="Yin X."/>
            <person name="Zabriskie T.M."/>
        </authorList>
    </citation>
    <scope>NUCLEOTIDE SEQUENCE</scope>
    <source>
        <strain evidence="7">ATCC 21013</strain>
    </source>
</reference>
<dbReference type="Gene3D" id="1.10.1200.10">
    <property type="entry name" value="ACP-like"/>
    <property type="match status" value="1"/>
</dbReference>
<dbReference type="GO" id="GO:0009239">
    <property type="term" value="P:enterobactin biosynthetic process"/>
    <property type="evidence" value="ECO:0007669"/>
    <property type="project" value="TreeGrafter"/>
</dbReference>
<evidence type="ECO:0000259" key="6">
    <source>
        <dbReference type="PROSITE" id="PS50075"/>
    </source>
</evidence>
<evidence type="ECO:0000256" key="2">
    <source>
        <dbReference type="ARBA" id="ARBA00006432"/>
    </source>
</evidence>
<dbReference type="CDD" id="cd19540">
    <property type="entry name" value="LCL_NRPS-like"/>
    <property type="match status" value="1"/>
</dbReference>
<dbReference type="Gene3D" id="3.40.50.980">
    <property type="match status" value="2"/>
</dbReference>
<dbReference type="FunFam" id="1.10.1200.10:FF:000016">
    <property type="entry name" value="Non-ribosomal peptide synthase"/>
    <property type="match status" value="2"/>
</dbReference>
<dbReference type="SMART" id="SM00823">
    <property type="entry name" value="PKS_PP"/>
    <property type="match status" value="2"/>
</dbReference>
<comment type="cofactor">
    <cofactor evidence="1">
        <name>pantetheine 4'-phosphate</name>
        <dbReference type="ChEBI" id="CHEBI:47942"/>
    </cofactor>
</comment>
<gene>
    <name evidence="7" type="primary">endA</name>
    <name evidence="8" type="ORF">CNQ36_25630</name>
</gene>